<reference evidence="2 3" key="1">
    <citation type="submission" date="2018-04" db="EMBL/GenBank/DDBJ databases">
        <title>Sphingobacterium sp. M46 Genome.</title>
        <authorList>
            <person name="Cheng J."/>
            <person name="Li Y."/>
        </authorList>
    </citation>
    <scope>NUCLEOTIDE SEQUENCE [LARGE SCALE GENOMIC DNA]</scope>
    <source>
        <strain evidence="2 3">M46</strain>
    </source>
</reference>
<feature type="transmembrane region" description="Helical" evidence="1">
    <location>
        <begin position="177"/>
        <end position="210"/>
    </location>
</feature>
<evidence type="ECO:0000313" key="3">
    <source>
        <dbReference type="Proteomes" id="UP000250831"/>
    </source>
</evidence>
<dbReference type="EMBL" id="QCXX01000006">
    <property type="protein sequence ID" value="PUV22571.1"/>
    <property type="molecule type" value="Genomic_DNA"/>
</dbReference>
<comment type="caution">
    <text evidence="2">The sequence shown here is derived from an EMBL/GenBank/DDBJ whole genome shotgun (WGS) entry which is preliminary data.</text>
</comment>
<sequence>MPVLYIVFLCVSPPPVLIFTIVLSPLLFILFFNRKLFSKKFAIFSFVIFLTGSTIYSCLPWFQYRSFLFFHPSWTEAEGRIIDYKIRWTPTTKHSAASSTASITYTYRVGDKEQRVYASEATRRYSNNLWNTDGDIEGHNLALDKQIKEYINAKNYKILINRTDDSRLFIPLDYFSFWVALPLQIILMLLKIIVALAIIISLPYIYAYVLERIKENQRRKY</sequence>
<gene>
    <name evidence="2" type="ORF">DCO56_20395</name>
</gene>
<name>A0A363NPH8_9SPHI</name>
<organism evidence="2 3">
    <name type="scientific">Sphingobacterium athyrii</name>
    <dbReference type="NCBI Taxonomy" id="2152717"/>
    <lineage>
        <taxon>Bacteria</taxon>
        <taxon>Pseudomonadati</taxon>
        <taxon>Bacteroidota</taxon>
        <taxon>Sphingobacteriia</taxon>
        <taxon>Sphingobacteriales</taxon>
        <taxon>Sphingobacteriaceae</taxon>
        <taxon>Sphingobacterium</taxon>
    </lineage>
</organism>
<evidence type="ECO:0000313" key="2">
    <source>
        <dbReference type="EMBL" id="PUV22571.1"/>
    </source>
</evidence>
<keyword evidence="1" id="KW-1133">Transmembrane helix</keyword>
<proteinExistence type="predicted"/>
<accession>A0A363NPH8</accession>
<keyword evidence="1" id="KW-0472">Membrane</keyword>
<protein>
    <submittedName>
        <fullName evidence="2">Uncharacterized protein</fullName>
    </submittedName>
</protein>
<keyword evidence="1" id="KW-0812">Transmembrane</keyword>
<dbReference type="Proteomes" id="UP000250831">
    <property type="component" value="Unassembled WGS sequence"/>
</dbReference>
<dbReference type="AlphaFoldDB" id="A0A363NPH8"/>
<feature type="transmembrane region" description="Helical" evidence="1">
    <location>
        <begin position="6"/>
        <end position="32"/>
    </location>
</feature>
<feature type="transmembrane region" description="Helical" evidence="1">
    <location>
        <begin position="41"/>
        <end position="62"/>
    </location>
</feature>
<keyword evidence="3" id="KW-1185">Reference proteome</keyword>
<evidence type="ECO:0000256" key="1">
    <source>
        <dbReference type="SAM" id="Phobius"/>
    </source>
</evidence>